<dbReference type="InterPro" id="IPR026502">
    <property type="entry name" value="SLBP1/SLBP2"/>
</dbReference>
<dbReference type="Pfam" id="PF15247">
    <property type="entry name" value="SLBP_RNA_bind"/>
    <property type="match status" value="1"/>
</dbReference>
<proteinExistence type="inferred from homology"/>
<evidence type="ECO:0000313" key="8">
    <source>
        <dbReference type="Proteomes" id="UP000286097"/>
    </source>
</evidence>
<comment type="caution">
    <text evidence="5">The sequence shown here is derived from an EMBL/GenBank/DDBJ whole genome shotgun (WGS) entry which is preliminary data.</text>
</comment>
<feature type="domain" description="Histone RNA hairpin-binding protein RNA-binding" evidence="4">
    <location>
        <begin position="58"/>
        <end position="127"/>
    </location>
</feature>
<organism evidence="5 7">
    <name type="scientific">Peronospora effusa</name>
    <dbReference type="NCBI Taxonomy" id="542832"/>
    <lineage>
        <taxon>Eukaryota</taxon>
        <taxon>Sar</taxon>
        <taxon>Stramenopiles</taxon>
        <taxon>Oomycota</taxon>
        <taxon>Peronosporomycetes</taxon>
        <taxon>Peronosporales</taxon>
        <taxon>Peronosporaceae</taxon>
        <taxon>Peronospora</taxon>
    </lineage>
</organism>
<keyword evidence="7" id="KW-1185">Reference proteome</keyword>
<gene>
    <name evidence="6" type="ORF">DD237_006525</name>
    <name evidence="5" type="ORF">DD238_001351</name>
</gene>
<dbReference type="GO" id="GO:0071207">
    <property type="term" value="F:histone pre-mRNA stem-loop binding"/>
    <property type="evidence" value="ECO:0007669"/>
    <property type="project" value="TreeGrafter"/>
</dbReference>
<dbReference type="STRING" id="542832.A0A3M6VTJ9"/>
<evidence type="ECO:0000259" key="4">
    <source>
        <dbReference type="Pfam" id="PF15247"/>
    </source>
</evidence>
<feature type="compositionally biased region" description="Acidic residues" evidence="3">
    <location>
        <begin position="193"/>
        <end position="209"/>
    </location>
</feature>
<name>A0A3M6VTJ9_9STRA</name>
<dbReference type="Proteomes" id="UP000282087">
    <property type="component" value="Unassembled WGS sequence"/>
</dbReference>
<dbReference type="GO" id="GO:0071204">
    <property type="term" value="C:histone pre-mRNA 3'end processing complex"/>
    <property type="evidence" value="ECO:0007669"/>
    <property type="project" value="TreeGrafter"/>
</dbReference>
<evidence type="ECO:0000256" key="1">
    <source>
        <dbReference type="ARBA" id="ARBA00006151"/>
    </source>
</evidence>
<dbReference type="AlphaFoldDB" id="A0A3M6VTJ9"/>
<feature type="region of interest" description="Disordered" evidence="3">
    <location>
        <begin position="190"/>
        <end position="209"/>
    </location>
</feature>
<dbReference type="InterPro" id="IPR038294">
    <property type="entry name" value="SLBP_RNA_bind_sf"/>
</dbReference>
<evidence type="ECO:0000313" key="5">
    <source>
        <dbReference type="EMBL" id="RMX69473.1"/>
    </source>
</evidence>
<evidence type="ECO:0000256" key="2">
    <source>
        <dbReference type="ARBA" id="ARBA00022884"/>
    </source>
</evidence>
<reference evidence="7 8" key="1">
    <citation type="submission" date="2018-06" db="EMBL/GenBank/DDBJ databases">
        <title>Comparative genomics of downy mildews reveals potential adaptations to biotrophy.</title>
        <authorList>
            <person name="Fletcher K."/>
            <person name="Klosterman S.J."/>
            <person name="Derevnina L."/>
            <person name="Martin F."/>
            <person name="Koike S."/>
            <person name="Reyes Chin-Wo S."/>
            <person name="Mou B."/>
            <person name="Michelmore R."/>
        </authorList>
    </citation>
    <scope>NUCLEOTIDE SEQUENCE [LARGE SCALE GENOMIC DNA]</scope>
    <source>
        <strain evidence="6 8">R13</strain>
        <strain evidence="5 7">R14</strain>
    </source>
</reference>
<dbReference type="Proteomes" id="UP000286097">
    <property type="component" value="Unassembled WGS sequence"/>
</dbReference>
<feature type="region of interest" description="Disordered" evidence="3">
    <location>
        <begin position="1"/>
        <end position="31"/>
    </location>
</feature>
<dbReference type="InterPro" id="IPR029344">
    <property type="entry name" value="SLBP_RNA_bind"/>
</dbReference>
<dbReference type="PANTHER" id="PTHR17408:SF0">
    <property type="entry name" value="HISTONE RNA HAIRPIN-BINDING PROTEIN"/>
    <property type="match status" value="1"/>
</dbReference>
<dbReference type="EMBL" id="QLLG01000023">
    <property type="protein sequence ID" value="RMX69473.1"/>
    <property type="molecule type" value="Genomic_DNA"/>
</dbReference>
<accession>A0A3M6VTJ9</accession>
<dbReference type="GO" id="GO:0006398">
    <property type="term" value="P:mRNA 3'-end processing by stem-loop binding and cleavage"/>
    <property type="evidence" value="ECO:0007669"/>
    <property type="project" value="TreeGrafter"/>
</dbReference>
<dbReference type="Gene3D" id="1.10.8.1120">
    <property type="entry name" value="Histone RNA hairpin-binding protein RNA-binding domain"/>
    <property type="match status" value="1"/>
</dbReference>
<evidence type="ECO:0000256" key="3">
    <source>
        <dbReference type="SAM" id="MobiDB-lite"/>
    </source>
</evidence>
<sequence>MKRMADTINGRDSKQSASSNNHSDNPRDFKRIRCVNETQEAIGMTLITVKTLADEKETDSHRLAQRQKQIDYGKNTIGYDRYCAQVSKHQRRRGKHPMTPDKTMRIGKKGFDGIVRKWRQALHKYDPPELVEGTKAMISNEFIPVNAMTKTLDVDAIAVKSEEEATSIADCEGKNSILLESKIPSSSRSIYENFDEDDYDKDDSDDDLL</sequence>
<dbReference type="PANTHER" id="PTHR17408">
    <property type="entry name" value="HISTONE RNA HAIRPIN-BINDING PROTEIN"/>
    <property type="match status" value="1"/>
</dbReference>
<protein>
    <recommendedName>
        <fullName evidence="4">Histone RNA hairpin-binding protein RNA-binding domain-containing protein</fullName>
    </recommendedName>
</protein>
<evidence type="ECO:0000313" key="7">
    <source>
        <dbReference type="Proteomes" id="UP000282087"/>
    </source>
</evidence>
<keyword evidence="2" id="KW-0694">RNA-binding</keyword>
<dbReference type="GO" id="GO:0051028">
    <property type="term" value="P:mRNA transport"/>
    <property type="evidence" value="ECO:0007669"/>
    <property type="project" value="TreeGrafter"/>
</dbReference>
<dbReference type="VEuPathDB" id="FungiDB:DD237_006525"/>
<dbReference type="GO" id="GO:0003729">
    <property type="term" value="F:mRNA binding"/>
    <property type="evidence" value="ECO:0007669"/>
    <property type="project" value="InterPro"/>
</dbReference>
<dbReference type="FunFam" id="1.10.8.1120:FF:000001">
    <property type="entry name" value="Histone RNA hairpin-binding protein-like"/>
    <property type="match status" value="1"/>
</dbReference>
<dbReference type="EMBL" id="QKXF01000323">
    <property type="protein sequence ID" value="RQM12554.1"/>
    <property type="molecule type" value="Genomic_DNA"/>
</dbReference>
<evidence type="ECO:0000313" key="6">
    <source>
        <dbReference type="EMBL" id="RQM12554.1"/>
    </source>
</evidence>
<dbReference type="GO" id="GO:0005737">
    <property type="term" value="C:cytoplasm"/>
    <property type="evidence" value="ECO:0007669"/>
    <property type="project" value="TreeGrafter"/>
</dbReference>
<comment type="similarity">
    <text evidence="1">Belongs to the SLBP family.</text>
</comment>